<dbReference type="AlphaFoldDB" id="A0A183FK45"/>
<organism evidence="2 3">
    <name type="scientific">Heligmosomoides polygyrus</name>
    <name type="common">Parasitic roundworm</name>
    <dbReference type="NCBI Taxonomy" id="6339"/>
    <lineage>
        <taxon>Eukaryota</taxon>
        <taxon>Metazoa</taxon>
        <taxon>Ecdysozoa</taxon>
        <taxon>Nematoda</taxon>
        <taxon>Chromadorea</taxon>
        <taxon>Rhabditida</taxon>
        <taxon>Rhabditina</taxon>
        <taxon>Rhabditomorpha</taxon>
        <taxon>Strongyloidea</taxon>
        <taxon>Heligmosomidae</taxon>
        <taxon>Heligmosomoides</taxon>
    </lineage>
</organism>
<sequence>MNERAYTDVKVLGDKEFAEDPCALNHVCLPMVEVVNQESTKNATKGKETATVEERAILADHQEYARLRAAITRTMGCGRDRTVSMEHVPDSLALNLDGTRSLQYHTSDFHIYYSENITRLSKELQVRRNLEAGFHVLQLMQPAGGPLALHRESMENVTP</sequence>
<evidence type="ECO:0000313" key="3">
    <source>
        <dbReference type="WBParaSite" id="HPBE_0000747301-mRNA-1"/>
    </source>
</evidence>
<reference evidence="1 2" key="1">
    <citation type="submission" date="2018-11" db="EMBL/GenBank/DDBJ databases">
        <authorList>
            <consortium name="Pathogen Informatics"/>
        </authorList>
    </citation>
    <scope>NUCLEOTIDE SEQUENCE [LARGE SCALE GENOMIC DNA]</scope>
</reference>
<protein>
    <submittedName>
        <fullName evidence="3">Protein grainyhead</fullName>
    </submittedName>
</protein>
<accession>A0A3P8BHT2</accession>
<dbReference type="WBParaSite" id="HPBE_0000747301-mRNA-1">
    <property type="protein sequence ID" value="HPBE_0000747301-mRNA-1"/>
    <property type="gene ID" value="HPBE_0000747301"/>
</dbReference>
<evidence type="ECO:0000313" key="2">
    <source>
        <dbReference type="Proteomes" id="UP000050761"/>
    </source>
</evidence>
<keyword evidence="2" id="KW-1185">Reference proteome</keyword>
<name>A0A183FK45_HELPZ</name>
<evidence type="ECO:0000313" key="1">
    <source>
        <dbReference type="EMBL" id="VDO72425.1"/>
    </source>
</evidence>
<proteinExistence type="predicted"/>
<dbReference type="Proteomes" id="UP000050761">
    <property type="component" value="Unassembled WGS sequence"/>
</dbReference>
<dbReference type="EMBL" id="UZAH01025900">
    <property type="protein sequence ID" value="VDO72425.1"/>
    <property type="molecule type" value="Genomic_DNA"/>
</dbReference>
<reference evidence="3" key="2">
    <citation type="submission" date="2019-09" db="UniProtKB">
        <authorList>
            <consortium name="WormBaseParasite"/>
        </authorList>
    </citation>
    <scope>IDENTIFICATION</scope>
</reference>
<accession>A0A183FK45</accession>
<dbReference type="OrthoDB" id="5864342at2759"/>
<gene>
    <name evidence="1" type="ORF">HPBE_LOCUS7474</name>
</gene>